<dbReference type="STRING" id="652103.Rpdx1_3278"/>
<dbReference type="NCBIfam" id="TIGR04360">
    <property type="entry name" value="other_trbK"/>
    <property type="match status" value="1"/>
</dbReference>
<accession>E6VPJ2</accession>
<evidence type="ECO:0008006" key="4">
    <source>
        <dbReference type="Google" id="ProtNLM"/>
    </source>
</evidence>
<feature type="region of interest" description="Disordered" evidence="1">
    <location>
        <begin position="82"/>
        <end position="122"/>
    </location>
</feature>
<evidence type="ECO:0000313" key="2">
    <source>
        <dbReference type="EMBL" id="ADU44852.1"/>
    </source>
</evidence>
<reference evidence="2" key="1">
    <citation type="submission" date="2010-12" db="EMBL/GenBank/DDBJ databases">
        <title>Complete sequence of Rhodopseudomonas palustris DX-1.</title>
        <authorList>
            <consortium name="US DOE Joint Genome Institute"/>
            <person name="Lucas S."/>
            <person name="Copeland A."/>
            <person name="Lapidus A."/>
            <person name="Cheng J.-F."/>
            <person name="Goodwin L."/>
            <person name="Pitluck S."/>
            <person name="Misra M."/>
            <person name="Chertkov O."/>
            <person name="Detter J.C."/>
            <person name="Han C."/>
            <person name="Tapia R."/>
            <person name="Land M."/>
            <person name="Hauser L."/>
            <person name="Kyrpides N."/>
            <person name="Ivanova N."/>
            <person name="Ovchinnikova G."/>
            <person name="Logan B."/>
            <person name="Oda Y."/>
            <person name="Harwood C."/>
            <person name="Woyke T."/>
        </authorList>
    </citation>
    <scope>NUCLEOTIDE SEQUENCE [LARGE SCALE GENOMIC DNA]</scope>
    <source>
        <strain evidence="2">DX-1</strain>
    </source>
</reference>
<dbReference type="Pfam" id="PF20084">
    <property type="entry name" value="TrbK"/>
    <property type="match status" value="1"/>
</dbReference>
<dbReference type="Proteomes" id="UP000001402">
    <property type="component" value="Chromosome"/>
</dbReference>
<proteinExistence type="predicted"/>
<dbReference type="EMBL" id="CP002418">
    <property type="protein sequence ID" value="ADU44852.1"/>
    <property type="molecule type" value="Genomic_DNA"/>
</dbReference>
<dbReference type="KEGG" id="rpx:Rpdx1_3278"/>
<protein>
    <recommendedName>
        <fullName evidence="4">Entry exclusion protein TrbK-alt</fullName>
    </recommendedName>
</protein>
<dbReference type="PROSITE" id="PS51257">
    <property type="entry name" value="PROKAR_LIPOPROTEIN"/>
    <property type="match status" value="1"/>
</dbReference>
<dbReference type="HOGENOM" id="CLU_160703_0_0_5"/>
<feature type="region of interest" description="Disordered" evidence="1">
    <location>
        <begin position="32"/>
        <end position="51"/>
    </location>
</feature>
<dbReference type="BioCyc" id="RPAL652103:RPDX1_RS24980-MONOMER"/>
<evidence type="ECO:0000313" key="3">
    <source>
        <dbReference type="Proteomes" id="UP000001402"/>
    </source>
</evidence>
<feature type="compositionally biased region" description="Basic and acidic residues" evidence="1">
    <location>
        <begin position="82"/>
        <end position="93"/>
    </location>
</feature>
<gene>
    <name evidence="2" type="ordered locus">Rpdx1_3278</name>
</gene>
<organism evidence="2 3">
    <name type="scientific">Rhodopseudomonas palustris (strain DX-1)</name>
    <dbReference type="NCBI Taxonomy" id="652103"/>
    <lineage>
        <taxon>Bacteria</taxon>
        <taxon>Pseudomonadati</taxon>
        <taxon>Pseudomonadota</taxon>
        <taxon>Alphaproteobacteria</taxon>
        <taxon>Hyphomicrobiales</taxon>
        <taxon>Nitrobacteraceae</taxon>
        <taxon>Rhodopseudomonas</taxon>
    </lineage>
</organism>
<name>E6VPJ2_RHOPX</name>
<dbReference type="OrthoDB" id="9815800at2"/>
<sequence length="122" mass="13468">MRARAFGDYVFPLVAASVMVLIVTACAIELRPDDGSSPMVTPQPQPSDPLARRLAKCRTVTVDQSDELAECRRLWAETRRRFLRSDRSPDEAGGKNPALAVPPKIQDRLEPPGVERNQSGAR</sequence>
<dbReference type="InterPro" id="IPR027587">
    <property type="entry name" value="TrbK"/>
</dbReference>
<evidence type="ECO:0000256" key="1">
    <source>
        <dbReference type="SAM" id="MobiDB-lite"/>
    </source>
</evidence>
<dbReference type="AlphaFoldDB" id="E6VPJ2"/>